<feature type="chain" id="PRO_5016364351" evidence="5">
    <location>
        <begin position="31"/>
        <end position="538"/>
    </location>
</feature>
<dbReference type="SUPFAM" id="SSF53850">
    <property type="entry name" value="Periplasmic binding protein-like II"/>
    <property type="match status" value="1"/>
</dbReference>
<dbReference type="OrthoDB" id="9801799at2"/>
<dbReference type="PIRSF" id="PIRSF002741">
    <property type="entry name" value="MppA"/>
    <property type="match status" value="1"/>
</dbReference>
<dbReference type="Gene3D" id="3.90.76.10">
    <property type="entry name" value="Dipeptide-binding Protein, Domain 1"/>
    <property type="match status" value="1"/>
</dbReference>
<dbReference type="FunFam" id="3.90.76.10:FF:000007">
    <property type="entry name" value="Dipeptide ABC transporter periplasmic dipeptide-binding protein"/>
    <property type="match status" value="1"/>
</dbReference>
<evidence type="ECO:0000256" key="1">
    <source>
        <dbReference type="ARBA" id="ARBA00004196"/>
    </source>
</evidence>
<dbReference type="PANTHER" id="PTHR30290:SF10">
    <property type="entry name" value="PERIPLASMIC OLIGOPEPTIDE-BINDING PROTEIN-RELATED"/>
    <property type="match status" value="1"/>
</dbReference>
<dbReference type="InterPro" id="IPR039424">
    <property type="entry name" value="SBP_5"/>
</dbReference>
<dbReference type="InterPro" id="IPR000914">
    <property type="entry name" value="SBP_5_dom"/>
</dbReference>
<dbReference type="Gene3D" id="3.40.190.10">
    <property type="entry name" value="Periplasmic binding protein-like II"/>
    <property type="match status" value="1"/>
</dbReference>
<protein>
    <submittedName>
        <fullName evidence="7">ABC transporter substrate-binding protein</fullName>
    </submittedName>
</protein>
<name>A0A323UQD5_9RHOO</name>
<dbReference type="GO" id="GO:0043190">
    <property type="term" value="C:ATP-binding cassette (ABC) transporter complex"/>
    <property type="evidence" value="ECO:0007669"/>
    <property type="project" value="InterPro"/>
</dbReference>
<dbReference type="PANTHER" id="PTHR30290">
    <property type="entry name" value="PERIPLASMIC BINDING COMPONENT OF ABC TRANSPORTER"/>
    <property type="match status" value="1"/>
</dbReference>
<keyword evidence="4 5" id="KW-0732">Signal</keyword>
<accession>A0A323UQD5</accession>
<evidence type="ECO:0000259" key="6">
    <source>
        <dbReference type="Pfam" id="PF00496"/>
    </source>
</evidence>
<evidence type="ECO:0000256" key="2">
    <source>
        <dbReference type="ARBA" id="ARBA00005695"/>
    </source>
</evidence>
<keyword evidence="3" id="KW-0813">Transport</keyword>
<dbReference type="AlphaFoldDB" id="A0A323UQD5"/>
<evidence type="ECO:0000313" key="7">
    <source>
        <dbReference type="EMBL" id="PZA14547.1"/>
    </source>
</evidence>
<dbReference type="EMBL" id="QKOE01000028">
    <property type="protein sequence ID" value="PZA14547.1"/>
    <property type="molecule type" value="Genomic_DNA"/>
</dbReference>
<organism evidence="7 8">
    <name type="scientific">Parazoarcus communis SWub3 = DSM 12120</name>
    <dbReference type="NCBI Taxonomy" id="1121029"/>
    <lineage>
        <taxon>Bacteria</taxon>
        <taxon>Pseudomonadati</taxon>
        <taxon>Pseudomonadota</taxon>
        <taxon>Betaproteobacteria</taxon>
        <taxon>Rhodocyclales</taxon>
        <taxon>Zoogloeaceae</taxon>
        <taxon>Parazoarcus</taxon>
    </lineage>
</organism>
<comment type="subcellular location">
    <subcellularLocation>
        <location evidence="1">Cell envelope</location>
    </subcellularLocation>
</comment>
<dbReference type="InterPro" id="IPR023765">
    <property type="entry name" value="SBP_5_CS"/>
</dbReference>
<gene>
    <name evidence="7" type="ORF">DNK49_21305</name>
</gene>
<evidence type="ECO:0000256" key="3">
    <source>
        <dbReference type="ARBA" id="ARBA00022448"/>
    </source>
</evidence>
<dbReference type="GO" id="GO:1904680">
    <property type="term" value="F:peptide transmembrane transporter activity"/>
    <property type="evidence" value="ECO:0007669"/>
    <property type="project" value="TreeGrafter"/>
</dbReference>
<dbReference type="Gene3D" id="3.10.105.10">
    <property type="entry name" value="Dipeptide-binding Protein, Domain 3"/>
    <property type="match status" value="1"/>
</dbReference>
<dbReference type="PROSITE" id="PS01040">
    <property type="entry name" value="SBP_BACTERIAL_5"/>
    <property type="match status" value="1"/>
</dbReference>
<dbReference type="Pfam" id="PF00496">
    <property type="entry name" value="SBP_bac_5"/>
    <property type="match status" value="1"/>
</dbReference>
<feature type="signal peptide" evidence="5">
    <location>
        <begin position="1"/>
        <end position="30"/>
    </location>
</feature>
<dbReference type="GO" id="GO:0015833">
    <property type="term" value="P:peptide transport"/>
    <property type="evidence" value="ECO:0007669"/>
    <property type="project" value="TreeGrafter"/>
</dbReference>
<evidence type="ECO:0000313" key="8">
    <source>
        <dbReference type="Proteomes" id="UP000248259"/>
    </source>
</evidence>
<evidence type="ECO:0000256" key="4">
    <source>
        <dbReference type="ARBA" id="ARBA00022729"/>
    </source>
</evidence>
<dbReference type="Proteomes" id="UP000248259">
    <property type="component" value="Unassembled WGS sequence"/>
</dbReference>
<reference evidence="7 8" key="1">
    <citation type="submission" date="2018-06" db="EMBL/GenBank/DDBJ databases">
        <title>Azoarcus communis strain SWub3 genome.</title>
        <authorList>
            <person name="Zorraquino Salvo V."/>
            <person name="Toubiana D."/>
            <person name="Blumwald E."/>
        </authorList>
    </citation>
    <scope>NUCLEOTIDE SEQUENCE [LARGE SCALE GENOMIC DNA]</scope>
    <source>
        <strain evidence="7 8">SWub3</strain>
    </source>
</reference>
<proteinExistence type="inferred from homology"/>
<keyword evidence="8" id="KW-1185">Reference proteome</keyword>
<dbReference type="InterPro" id="IPR030678">
    <property type="entry name" value="Peptide/Ni-bd"/>
</dbReference>
<dbReference type="GO" id="GO:0030288">
    <property type="term" value="C:outer membrane-bounded periplasmic space"/>
    <property type="evidence" value="ECO:0007669"/>
    <property type="project" value="UniProtKB-ARBA"/>
</dbReference>
<dbReference type="CDD" id="cd08512">
    <property type="entry name" value="PBP2_NikA_DppA_OppA_like_7"/>
    <property type="match status" value="1"/>
</dbReference>
<sequence length="538" mass="60345">MESCPMKSLRKLVLPLTLSLLAAVPALSQAQDKRLETLVVANEFGPNMLDIHGLGANRPAYGVSWLAYDRLMTYGRKSIGDGVDSYDFTKLEPELAERWEVAADGMSVTFHLRKDAKFHDGSPVTADDVKWSLDRALGMGGFPTFQMKAGSLEKPEQFEVVDAHTFRVKLLRKDKMTLPDLAVPVAAIYNAKLARQHATAEDPWAANWLKTNTAGGGAYKVASWKPGQEIVYERFDDWKSGPLPKLKRVIQRDVPSAGNRRALLTRGDIDITFEMPPKDFAEMAQEKGNVKVASVPAENSMWYLGLNTKVAPFDNPKVRQAIAYALPYDKIMQNAFYGRGMPLFGGSGVKDASWPQATAYKTDIDKARQLMKEAGFEQGFETTLSFDLGTATVSEPTTILIQESLAQLGIKVAINKVPGSNWRAAITKKDMPMLFNRMGGWLNYPEYFFFWAYHGQNAVFNTMSYQNAELDKLVEAARFESDPKKYEGLVKGFIDIAYTEVPRIPVAQPVMDVAMQKNVHGFTYWFHLQPDYRQLYKQ</sequence>
<evidence type="ECO:0000256" key="5">
    <source>
        <dbReference type="SAM" id="SignalP"/>
    </source>
</evidence>
<comment type="caution">
    <text evidence="7">The sequence shown here is derived from an EMBL/GenBank/DDBJ whole genome shotgun (WGS) entry which is preliminary data.</text>
</comment>
<comment type="similarity">
    <text evidence="2">Belongs to the bacterial solute-binding protein 5 family.</text>
</comment>
<feature type="domain" description="Solute-binding protein family 5" evidence="6">
    <location>
        <begin position="90"/>
        <end position="458"/>
    </location>
</feature>